<dbReference type="GO" id="GO:0008046">
    <property type="term" value="F:axon guidance receptor activity"/>
    <property type="evidence" value="ECO:0007669"/>
    <property type="project" value="TreeGrafter"/>
</dbReference>
<dbReference type="Pfam" id="PF07679">
    <property type="entry name" value="I-set"/>
    <property type="match status" value="2"/>
</dbReference>
<evidence type="ECO:0000259" key="1">
    <source>
        <dbReference type="PROSITE" id="PS50835"/>
    </source>
</evidence>
<dbReference type="PROSITE" id="PS50835">
    <property type="entry name" value="IG_LIKE"/>
    <property type="match status" value="2"/>
</dbReference>
<dbReference type="GO" id="GO:0043025">
    <property type="term" value="C:neuronal cell body"/>
    <property type="evidence" value="ECO:0007669"/>
    <property type="project" value="TreeGrafter"/>
</dbReference>
<dbReference type="STRING" id="109280.ENSHCOP00000013055"/>
<protein>
    <recommendedName>
        <fullName evidence="1">Ig-like domain-containing protein</fullName>
    </recommendedName>
</protein>
<dbReference type="InterPro" id="IPR036179">
    <property type="entry name" value="Ig-like_dom_sf"/>
</dbReference>
<dbReference type="Ensembl" id="ENSHCOT00000027156.1">
    <property type="protein sequence ID" value="ENSHCOP00000013055.1"/>
    <property type="gene ID" value="ENSHCOG00000016149.1"/>
</dbReference>
<dbReference type="GO" id="GO:0005886">
    <property type="term" value="C:plasma membrane"/>
    <property type="evidence" value="ECO:0007669"/>
    <property type="project" value="TreeGrafter"/>
</dbReference>
<dbReference type="Proteomes" id="UP000264820">
    <property type="component" value="Unplaced"/>
</dbReference>
<keyword evidence="3" id="KW-1185">Reference proteome</keyword>
<evidence type="ECO:0000313" key="3">
    <source>
        <dbReference type="Proteomes" id="UP000264820"/>
    </source>
</evidence>
<dbReference type="PANTHER" id="PTHR45080:SF32">
    <property type="entry name" value="MAM DOMAIN CONTAINING GLYCOSYLPHOSPHATIDYLINOSITOL ANCHOR 1"/>
    <property type="match status" value="1"/>
</dbReference>
<proteinExistence type="predicted"/>
<dbReference type="GO" id="GO:0007156">
    <property type="term" value="P:homophilic cell adhesion via plasma membrane adhesion molecules"/>
    <property type="evidence" value="ECO:0007669"/>
    <property type="project" value="TreeGrafter"/>
</dbReference>
<accession>A0A3Q3DIF8</accession>
<reference evidence="2" key="2">
    <citation type="submission" date="2025-09" db="UniProtKB">
        <authorList>
            <consortium name="Ensembl"/>
        </authorList>
    </citation>
    <scope>IDENTIFICATION</scope>
</reference>
<dbReference type="InterPro" id="IPR007110">
    <property type="entry name" value="Ig-like_dom"/>
</dbReference>
<dbReference type="InterPro" id="IPR003598">
    <property type="entry name" value="Ig_sub2"/>
</dbReference>
<feature type="domain" description="Ig-like" evidence="1">
    <location>
        <begin position="156"/>
        <end position="242"/>
    </location>
</feature>
<name>A0A3Q3DIF8_HIPCM</name>
<dbReference type="SMART" id="SM00408">
    <property type="entry name" value="IGc2"/>
    <property type="match status" value="2"/>
</dbReference>
<organism evidence="2 3">
    <name type="scientific">Hippocampus comes</name>
    <name type="common">Tiger tail seahorse</name>
    <dbReference type="NCBI Taxonomy" id="109280"/>
    <lineage>
        <taxon>Eukaryota</taxon>
        <taxon>Metazoa</taxon>
        <taxon>Chordata</taxon>
        <taxon>Craniata</taxon>
        <taxon>Vertebrata</taxon>
        <taxon>Euteleostomi</taxon>
        <taxon>Actinopterygii</taxon>
        <taxon>Neopterygii</taxon>
        <taxon>Teleostei</taxon>
        <taxon>Neoteleostei</taxon>
        <taxon>Acanthomorphata</taxon>
        <taxon>Syngnathiaria</taxon>
        <taxon>Syngnathiformes</taxon>
        <taxon>Syngnathoidei</taxon>
        <taxon>Syngnathidae</taxon>
        <taxon>Hippocampus</taxon>
    </lineage>
</organism>
<dbReference type="GeneTree" id="ENSGT01110000267173"/>
<feature type="domain" description="Ig-like" evidence="1">
    <location>
        <begin position="63"/>
        <end position="151"/>
    </location>
</feature>
<dbReference type="FunFam" id="2.60.40.10:FF:000022">
    <property type="entry name" value="Cardiac titin"/>
    <property type="match status" value="2"/>
</dbReference>
<dbReference type="PANTHER" id="PTHR45080">
    <property type="entry name" value="CONTACTIN 5"/>
    <property type="match status" value="1"/>
</dbReference>
<dbReference type="OMA" id="CQITNDA"/>
<evidence type="ECO:0000313" key="2">
    <source>
        <dbReference type="Ensembl" id="ENSHCOP00000013055.1"/>
    </source>
</evidence>
<dbReference type="GO" id="GO:0030424">
    <property type="term" value="C:axon"/>
    <property type="evidence" value="ECO:0007669"/>
    <property type="project" value="TreeGrafter"/>
</dbReference>
<reference evidence="2" key="1">
    <citation type="submission" date="2025-08" db="UniProtKB">
        <authorList>
            <consortium name="Ensembl"/>
        </authorList>
    </citation>
    <scope>IDENTIFICATION</scope>
</reference>
<dbReference type="GO" id="GO:0050808">
    <property type="term" value="P:synapse organization"/>
    <property type="evidence" value="ECO:0007669"/>
    <property type="project" value="TreeGrafter"/>
</dbReference>
<dbReference type="SMART" id="SM00409">
    <property type="entry name" value="IG"/>
    <property type="match status" value="2"/>
</dbReference>
<dbReference type="Gene3D" id="2.60.40.10">
    <property type="entry name" value="Immunoglobulins"/>
    <property type="match status" value="2"/>
</dbReference>
<dbReference type="InterPro" id="IPR003599">
    <property type="entry name" value="Ig_sub"/>
</dbReference>
<dbReference type="InterPro" id="IPR050958">
    <property type="entry name" value="Cell_Adh-Cytoskel_Orgn"/>
</dbReference>
<dbReference type="SUPFAM" id="SSF48726">
    <property type="entry name" value="Immunoglobulin"/>
    <property type="match status" value="2"/>
</dbReference>
<dbReference type="InterPro" id="IPR013098">
    <property type="entry name" value="Ig_I-set"/>
</dbReference>
<dbReference type="InterPro" id="IPR013783">
    <property type="entry name" value="Ig-like_fold"/>
</dbReference>
<sequence>MPLALWVRRWFLSAWRTALRPFLYNGKRTGTGFWTIQRLREHLRTMWPRSGSRSVKRVTADPPSFVKLPEPVEGLKGKDVSLYCEMSGTAPFQTAWFKEGKPLMQSRKHKMLSAGNSATLHIIGLEPADAGRYECKASNPVGSDTCQASVKLREPPSFTEKLSNATVVLGQEVSLLATVAGSEPIAVSWVLGKDHILRDDDNRKISFENQRASLKVFSADSATAGRYTCQLRNDAGSTECFSRFLRWLCVCVDLCL</sequence>
<dbReference type="AlphaFoldDB" id="A0A3Q3DIF8"/>